<evidence type="ECO:0000313" key="7">
    <source>
        <dbReference type="EMBL" id="MFC2250644.1"/>
    </source>
</evidence>
<dbReference type="SUPFAM" id="SSF52833">
    <property type="entry name" value="Thioredoxin-like"/>
    <property type="match status" value="1"/>
</dbReference>
<evidence type="ECO:0000313" key="6">
    <source>
        <dbReference type="EMBL" id="MEW9309556.1"/>
    </source>
</evidence>
<evidence type="ECO:0000313" key="8">
    <source>
        <dbReference type="Proteomes" id="UP001555786"/>
    </source>
</evidence>
<dbReference type="InterPro" id="IPR036249">
    <property type="entry name" value="Thioredoxin-like_sf"/>
</dbReference>
<protein>
    <submittedName>
        <fullName evidence="6">TlpA disulfide reductase family protein</fullName>
    </submittedName>
    <submittedName>
        <fullName evidence="7">TlpA family protein disulfide reductase</fullName>
    </submittedName>
</protein>
<dbReference type="InterPro" id="IPR013740">
    <property type="entry name" value="Redoxin"/>
</dbReference>
<keyword evidence="4" id="KW-1133">Transmembrane helix</keyword>
<evidence type="ECO:0000256" key="4">
    <source>
        <dbReference type="SAM" id="Phobius"/>
    </source>
</evidence>
<evidence type="ECO:0000256" key="1">
    <source>
        <dbReference type="ARBA" id="ARBA00004196"/>
    </source>
</evidence>
<evidence type="ECO:0000256" key="2">
    <source>
        <dbReference type="ARBA" id="ARBA00022748"/>
    </source>
</evidence>
<accession>A0ABV3PV53</accession>
<dbReference type="PROSITE" id="PS00194">
    <property type="entry name" value="THIOREDOXIN_1"/>
    <property type="match status" value="1"/>
</dbReference>
<dbReference type="InterPro" id="IPR017937">
    <property type="entry name" value="Thioredoxin_CS"/>
</dbReference>
<feature type="transmembrane region" description="Helical" evidence="4">
    <location>
        <begin position="21"/>
        <end position="41"/>
    </location>
</feature>
<dbReference type="Gene3D" id="3.40.30.10">
    <property type="entry name" value="Glutaredoxin"/>
    <property type="match status" value="1"/>
</dbReference>
<dbReference type="RefSeq" id="WP_311934519.1">
    <property type="nucleotide sequence ID" value="NZ_JAVSCS010000009.1"/>
</dbReference>
<keyword evidence="3" id="KW-0676">Redox-active center</keyword>
<keyword evidence="8" id="KW-1185">Reference proteome</keyword>
<evidence type="ECO:0000259" key="5">
    <source>
        <dbReference type="PROSITE" id="PS51352"/>
    </source>
</evidence>
<reference evidence="6 8" key="1">
    <citation type="submission" date="2024-07" db="EMBL/GenBank/DDBJ databases">
        <title>Description of Labrys sedimenti sp. nov., isolated from a diclofenac-degrading enrichment culture.</title>
        <authorList>
            <person name="Tancsics A."/>
            <person name="Csepanyi A."/>
        </authorList>
    </citation>
    <scope>NUCLEOTIDE SEQUENCE [LARGE SCALE GENOMIC DNA]</scope>
    <source>
        <strain evidence="6 8">LMG 23578</strain>
    </source>
</reference>
<dbReference type="EMBL" id="JBFNQD010000015">
    <property type="protein sequence ID" value="MEW9309556.1"/>
    <property type="molecule type" value="Genomic_DNA"/>
</dbReference>
<dbReference type="CDD" id="cd02966">
    <property type="entry name" value="TlpA_like_family"/>
    <property type="match status" value="1"/>
</dbReference>
<keyword evidence="4" id="KW-0812">Transmembrane</keyword>
<feature type="domain" description="Thioredoxin" evidence="5">
    <location>
        <begin position="78"/>
        <end position="224"/>
    </location>
</feature>
<reference evidence="7 9" key="2">
    <citation type="submission" date="2024-09" db="EMBL/GenBank/DDBJ databases">
        <title>Description of Labrys sedimenti sp. nov., isolated from a diclofenac-degrading enrichment culture, and genome-based reclassification of Labrys portucalensis as a later heterotypic synonym of Labrys neptuniae.</title>
        <authorList>
            <person name="Tancsics A."/>
            <person name="Csepanyi A."/>
        </authorList>
    </citation>
    <scope>NUCLEOTIDE SEQUENCE [LARGE SCALE GENOMIC DNA]</scope>
    <source>
        <strain evidence="7 9">LMG 23412</strain>
    </source>
</reference>
<dbReference type="EMBL" id="JBHGPK010000004">
    <property type="protein sequence ID" value="MFC2250644.1"/>
    <property type="molecule type" value="Genomic_DNA"/>
</dbReference>
<evidence type="ECO:0000313" key="9">
    <source>
        <dbReference type="Proteomes" id="UP001595190"/>
    </source>
</evidence>
<dbReference type="Pfam" id="PF08534">
    <property type="entry name" value="Redoxin"/>
    <property type="match status" value="1"/>
</dbReference>
<dbReference type="PANTHER" id="PTHR42852:SF17">
    <property type="entry name" value="THIOREDOXIN-LIKE PROTEIN HI_1115"/>
    <property type="match status" value="1"/>
</dbReference>
<keyword evidence="4" id="KW-0472">Membrane</keyword>
<dbReference type="InterPro" id="IPR013766">
    <property type="entry name" value="Thioredoxin_domain"/>
</dbReference>
<comment type="subcellular location">
    <subcellularLocation>
        <location evidence="1">Cell envelope</location>
    </subcellularLocation>
</comment>
<dbReference type="PANTHER" id="PTHR42852">
    <property type="entry name" value="THIOL:DISULFIDE INTERCHANGE PROTEIN DSBE"/>
    <property type="match status" value="1"/>
</dbReference>
<sequence>MNENSRQEHSESQPPQGSNRRWLIGAAILAGAVVGVAAVYGTKGGSGNQESASCPASAAIAARVDPLAKGEVAALAVSKAPQPLVPISFQKADGSKTTLADFKGKTVLLNLWATWCVPCRKEMPALNQLQADLGGKDFEVVAVNIDTQGPERVEAFLNETKIDKLHRYADPSTGILQSLRNEGLGQGLPTSVLIDKQGCRIGAMAGPAEWASEDAKALIRAAIGS</sequence>
<proteinExistence type="predicted"/>
<comment type="caution">
    <text evidence="6">The sequence shown here is derived from an EMBL/GenBank/DDBJ whole genome shotgun (WGS) entry which is preliminary data.</text>
</comment>
<gene>
    <name evidence="6" type="ORF">ABXS05_28655</name>
    <name evidence="7" type="ORF">ACETRX_13555</name>
</gene>
<keyword evidence="2" id="KW-0201">Cytochrome c-type biogenesis</keyword>
<dbReference type="Proteomes" id="UP001555786">
    <property type="component" value="Unassembled WGS sequence"/>
</dbReference>
<evidence type="ECO:0000256" key="3">
    <source>
        <dbReference type="ARBA" id="ARBA00023284"/>
    </source>
</evidence>
<name>A0ABV3PV53_9HYPH</name>
<dbReference type="NCBIfam" id="NF047696">
    <property type="entry name" value="ThlDiSintTplARhiz"/>
    <property type="match status" value="1"/>
</dbReference>
<dbReference type="PROSITE" id="PS51352">
    <property type="entry name" value="THIOREDOXIN_2"/>
    <property type="match status" value="1"/>
</dbReference>
<dbReference type="Proteomes" id="UP001595190">
    <property type="component" value="Unassembled WGS sequence"/>
</dbReference>
<organism evidence="6 8">
    <name type="scientific">Labrys neptuniae</name>
    <dbReference type="NCBI Taxonomy" id="376174"/>
    <lineage>
        <taxon>Bacteria</taxon>
        <taxon>Pseudomonadati</taxon>
        <taxon>Pseudomonadota</taxon>
        <taxon>Alphaproteobacteria</taxon>
        <taxon>Hyphomicrobiales</taxon>
        <taxon>Xanthobacteraceae</taxon>
        <taxon>Labrys</taxon>
    </lineage>
</organism>
<dbReference type="InterPro" id="IPR050553">
    <property type="entry name" value="Thioredoxin_ResA/DsbE_sf"/>
</dbReference>